<evidence type="ECO:0000313" key="3">
    <source>
        <dbReference type="EMBL" id="MDP9845447.1"/>
    </source>
</evidence>
<name>A0ABT9QF93_9ACTN</name>
<feature type="compositionally biased region" description="Basic and acidic residues" evidence="1">
    <location>
        <begin position="123"/>
        <end position="163"/>
    </location>
</feature>
<accession>A0ABT9QF93</accession>
<keyword evidence="2" id="KW-0732">Signal</keyword>
<gene>
    <name evidence="3" type="ORF">J2853_004658</name>
</gene>
<feature type="signal peptide" evidence="2">
    <location>
        <begin position="1"/>
        <end position="24"/>
    </location>
</feature>
<feature type="chain" id="PRO_5046903436" evidence="2">
    <location>
        <begin position="25"/>
        <end position="163"/>
    </location>
</feature>
<organism evidence="3 4">
    <name type="scientific">Streptosporangium lutulentum</name>
    <dbReference type="NCBI Taxonomy" id="1461250"/>
    <lineage>
        <taxon>Bacteria</taxon>
        <taxon>Bacillati</taxon>
        <taxon>Actinomycetota</taxon>
        <taxon>Actinomycetes</taxon>
        <taxon>Streptosporangiales</taxon>
        <taxon>Streptosporangiaceae</taxon>
        <taxon>Streptosporangium</taxon>
    </lineage>
</organism>
<keyword evidence="4" id="KW-1185">Reference proteome</keyword>
<feature type="region of interest" description="Disordered" evidence="1">
    <location>
        <begin position="114"/>
        <end position="163"/>
    </location>
</feature>
<protein>
    <submittedName>
        <fullName evidence="3">Uncharacterized protein</fullName>
    </submittedName>
</protein>
<evidence type="ECO:0000313" key="4">
    <source>
        <dbReference type="Proteomes" id="UP001225356"/>
    </source>
</evidence>
<dbReference type="EMBL" id="JAUSQU010000001">
    <property type="protein sequence ID" value="MDP9845447.1"/>
    <property type="molecule type" value="Genomic_DNA"/>
</dbReference>
<sequence>MSKVTRRLATATATLAITGGILFAAGGAASAATTYESGSATGAAAVRHEAVKQESRSWDGHRWWNRYSRYGDLYLVVHGDRYRFDGDHFYKWHDGKWKRLTNAAVRRLGFDRGHLSGHRHHGNSGDHGHGNSNDHGHGNSGDHGHGNSNDHGHGNSGDHGHGH</sequence>
<reference evidence="3 4" key="1">
    <citation type="submission" date="2023-07" db="EMBL/GenBank/DDBJ databases">
        <title>Sequencing the genomes of 1000 actinobacteria strains.</title>
        <authorList>
            <person name="Klenk H.-P."/>
        </authorList>
    </citation>
    <scope>NUCLEOTIDE SEQUENCE [LARGE SCALE GENOMIC DNA]</scope>
    <source>
        <strain evidence="3 4">DSM 46740</strain>
    </source>
</reference>
<comment type="caution">
    <text evidence="3">The sequence shown here is derived from an EMBL/GenBank/DDBJ whole genome shotgun (WGS) entry which is preliminary data.</text>
</comment>
<evidence type="ECO:0000256" key="2">
    <source>
        <dbReference type="SAM" id="SignalP"/>
    </source>
</evidence>
<evidence type="ECO:0000256" key="1">
    <source>
        <dbReference type="SAM" id="MobiDB-lite"/>
    </source>
</evidence>
<proteinExistence type="predicted"/>
<dbReference type="RefSeq" id="WP_307561095.1">
    <property type="nucleotide sequence ID" value="NZ_JAUSQU010000001.1"/>
</dbReference>
<dbReference type="Proteomes" id="UP001225356">
    <property type="component" value="Unassembled WGS sequence"/>
</dbReference>